<gene>
    <name evidence="2" type="ORF">EVAR_100272_1</name>
</gene>
<proteinExistence type="predicted"/>
<keyword evidence="3" id="KW-1185">Reference proteome</keyword>
<feature type="region of interest" description="Disordered" evidence="1">
    <location>
        <begin position="1"/>
        <end position="28"/>
    </location>
</feature>
<evidence type="ECO:0000313" key="2">
    <source>
        <dbReference type="EMBL" id="GBO98669.1"/>
    </source>
</evidence>
<feature type="region of interest" description="Disordered" evidence="1">
    <location>
        <begin position="54"/>
        <end position="75"/>
    </location>
</feature>
<organism evidence="2 3">
    <name type="scientific">Eumeta variegata</name>
    <name type="common">Bagworm moth</name>
    <name type="synonym">Eumeta japonica</name>
    <dbReference type="NCBI Taxonomy" id="151549"/>
    <lineage>
        <taxon>Eukaryota</taxon>
        <taxon>Metazoa</taxon>
        <taxon>Ecdysozoa</taxon>
        <taxon>Arthropoda</taxon>
        <taxon>Hexapoda</taxon>
        <taxon>Insecta</taxon>
        <taxon>Pterygota</taxon>
        <taxon>Neoptera</taxon>
        <taxon>Endopterygota</taxon>
        <taxon>Lepidoptera</taxon>
        <taxon>Glossata</taxon>
        <taxon>Ditrysia</taxon>
        <taxon>Tineoidea</taxon>
        <taxon>Psychidae</taxon>
        <taxon>Oiketicinae</taxon>
        <taxon>Eumeta</taxon>
    </lineage>
</organism>
<dbReference type="Proteomes" id="UP000299102">
    <property type="component" value="Unassembled WGS sequence"/>
</dbReference>
<evidence type="ECO:0000313" key="3">
    <source>
        <dbReference type="Proteomes" id="UP000299102"/>
    </source>
</evidence>
<feature type="compositionally biased region" description="Pro residues" evidence="1">
    <location>
        <begin position="110"/>
        <end position="119"/>
    </location>
</feature>
<accession>A0A4C1SC55</accession>
<protein>
    <submittedName>
        <fullName evidence="2">Uncharacterized protein</fullName>
    </submittedName>
</protein>
<feature type="region of interest" description="Disordered" evidence="1">
    <location>
        <begin position="107"/>
        <end position="128"/>
    </location>
</feature>
<dbReference type="EMBL" id="BGZK01003202">
    <property type="protein sequence ID" value="GBO98669.1"/>
    <property type="molecule type" value="Genomic_DNA"/>
</dbReference>
<evidence type="ECO:0000256" key="1">
    <source>
        <dbReference type="SAM" id="MobiDB-lite"/>
    </source>
</evidence>
<sequence length="128" mass="13824">MHDEPDSGIWGPLQPRGPGLQPNQPIEVERQPKIAQYVLTIVMVLLLTIAHDDRSHSDRRGTALPGGSPAALLVSRRPGPSVRYTAVAVAGPVAEYSAAGRRVARGVPPYAAPRSPPRRPLFNLRQNV</sequence>
<comment type="caution">
    <text evidence="2">The sequence shown here is derived from an EMBL/GenBank/DDBJ whole genome shotgun (WGS) entry which is preliminary data.</text>
</comment>
<reference evidence="2 3" key="1">
    <citation type="journal article" date="2019" name="Commun. Biol.">
        <title>The bagworm genome reveals a unique fibroin gene that provides high tensile strength.</title>
        <authorList>
            <person name="Kono N."/>
            <person name="Nakamura H."/>
            <person name="Ohtoshi R."/>
            <person name="Tomita M."/>
            <person name="Numata K."/>
            <person name="Arakawa K."/>
        </authorList>
    </citation>
    <scope>NUCLEOTIDE SEQUENCE [LARGE SCALE GENOMIC DNA]</scope>
</reference>
<feature type="compositionally biased region" description="Low complexity" evidence="1">
    <location>
        <begin position="11"/>
        <end position="25"/>
    </location>
</feature>
<dbReference type="AlphaFoldDB" id="A0A4C1SC55"/>
<name>A0A4C1SC55_EUMVA</name>